<evidence type="ECO:0000313" key="9">
    <source>
        <dbReference type="Proteomes" id="UP001626536"/>
    </source>
</evidence>
<organism evidence="8 9">
    <name type="scientific">Methylocapsa polymorpha</name>
    <dbReference type="NCBI Taxonomy" id="3080828"/>
    <lineage>
        <taxon>Bacteria</taxon>
        <taxon>Pseudomonadati</taxon>
        <taxon>Pseudomonadota</taxon>
        <taxon>Alphaproteobacteria</taxon>
        <taxon>Hyphomicrobiales</taxon>
        <taxon>Beijerinckiaceae</taxon>
        <taxon>Methylocapsa</taxon>
    </lineage>
</organism>
<feature type="transmembrane region" description="Helical" evidence="7">
    <location>
        <begin position="9"/>
        <end position="29"/>
    </location>
</feature>
<evidence type="ECO:0000256" key="2">
    <source>
        <dbReference type="ARBA" id="ARBA00022448"/>
    </source>
</evidence>
<dbReference type="PANTHER" id="PTHR30509:SF9">
    <property type="entry name" value="MULTIDRUG RESISTANCE PROTEIN MDTO"/>
    <property type="match status" value="1"/>
</dbReference>
<feature type="transmembrane region" description="Helical" evidence="7">
    <location>
        <begin position="494"/>
        <end position="514"/>
    </location>
</feature>
<reference evidence="8 9" key="1">
    <citation type="submission" date="2023-10" db="EMBL/GenBank/DDBJ databases">
        <title>Novel methanotroph of the genus Methylocapsa from a subarctic wetland.</title>
        <authorList>
            <person name="Belova S.E."/>
            <person name="Oshkin I.Y."/>
            <person name="Miroshnikov K."/>
            <person name="Dedysh S.N."/>
        </authorList>
    </citation>
    <scope>NUCLEOTIDE SEQUENCE [LARGE SCALE GENOMIC DNA]</scope>
    <source>
        <strain evidence="8 9">RX1</strain>
    </source>
</reference>
<proteinExistence type="predicted"/>
<name>A0ABZ0HR40_9HYPH</name>
<dbReference type="Proteomes" id="UP001626536">
    <property type="component" value="Chromosome"/>
</dbReference>
<dbReference type="EMBL" id="CP136862">
    <property type="protein sequence ID" value="WOJ89351.1"/>
    <property type="molecule type" value="Genomic_DNA"/>
</dbReference>
<keyword evidence="5 7" id="KW-1133">Transmembrane helix</keyword>
<gene>
    <name evidence="8" type="ORF">RZS28_16365</name>
</gene>
<evidence type="ECO:0000256" key="1">
    <source>
        <dbReference type="ARBA" id="ARBA00004651"/>
    </source>
</evidence>
<comment type="subcellular location">
    <subcellularLocation>
        <location evidence="1">Cell membrane</location>
        <topology evidence="1">Multi-pass membrane protein</topology>
    </subcellularLocation>
</comment>
<dbReference type="Pfam" id="PF04632">
    <property type="entry name" value="FUSC"/>
    <property type="match status" value="1"/>
</dbReference>
<dbReference type="RefSeq" id="WP_407338794.1">
    <property type="nucleotide sequence ID" value="NZ_CP136862.1"/>
</dbReference>
<dbReference type="InterPro" id="IPR006726">
    <property type="entry name" value="PHBA_efflux_AaeB/fusaric-R"/>
</dbReference>
<feature type="transmembrane region" description="Helical" evidence="7">
    <location>
        <begin position="144"/>
        <end position="166"/>
    </location>
</feature>
<evidence type="ECO:0000256" key="6">
    <source>
        <dbReference type="ARBA" id="ARBA00023136"/>
    </source>
</evidence>
<evidence type="ECO:0000256" key="5">
    <source>
        <dbReference type="ARBA" id="ARBA00022989"/>
    </source>
</evidence>
<feature type="transmembrane region" description="Helical" evidence="7">
    <location>
        <begin position="108"/>
        <end position="124"/>
    </location>
</feature>
<feature type="transmembrane region" description="Helical" evidence="7">
    <location>
        <begin position="417"/>
        <end position="436"/>
    </location>
</feature>
<evidence type="ECO:0000256" key="7">
    <source>
        <dbReference type="SAM" id="Phobius"/>
    </source>
</evidence>
<evidence type="ECO:0000256" key="3">
    <source>
        <dbReference type="ARBA" id="ARBA00022475"/>
    </source>
</evidence>
<protein>
    <submittedName>
        <fullName evidence="8">FUSC family protein</fullName>
    </submittedName>
</protein>
<dbReference type="PANTHER" id="PTHR30509">
    <property type="entry name" value="P-HYDROXYBENZOIC ACID EFFLUX PUMP SUBUNIT-RELATED"/>
    <property type="match status" value="1"/>
</dbReference>
<evidence type="ECO:0000313" key="8">
    <source>
        <dbReference type="EMBL" id="WOJ89351.1"/>
    </source>
</evidence>
<keyword evidence="2" id="KW-0813">Transport</keyword>
<evidence type="ECO:0000256" key="4">
    <source>
        <dbReference type="ARBA" id="ARBA00022692"/>
    </source>
</evidence>
<keyword evidence="9" id="KW-1185">Reference proteome</keyword>
<feature type="transmembrane region" description="Helical" evidence="7">
    <location>
        <begin position="83"/>
        <end position="101"/>
    </location>
</feature>
<keyword evidence="4 7" id="KW-0812">Transmembrane</keyword>
<sequence length="682" mass="73959">MTPFSIRDWLFSLKTFGAAVIALYIGFWMDLPRPYWAVATVYICSQPLSGATRSKAAYRICGTVLGAIVSVALVPNFVNAPELLSLAISIWVASCLYVSLLDRSPRSYVFMLAGYTAGIIGFPAVTEPGTIFDTALARLEEITLGILCASAVSGVVFPSTVGPVVAERLRNWLKDADLWSCNVLSKQKDDRASREHRLRLATDAAQLDLLSAHLAFDTSSQRHAARAMRMLRLRMLMLLPVNSSLAEKMRALDAHGGSVAPDLETLIGDFRIAVQNGTEISHETAEKLRKSIADHDLTLDSRSGPREFMIASLLLRLKDLMDIRQDCRRLQEQIETGAAKLLAPLSFQTEAGVADIRHRDPRRAALSALAALICVSGLCWFWIVTSWPEGPTAAMVASVVCCLFASQDNPVPTIRTFANWSAVAVMVTIGYLFAVLPRVQDFEMLVVALGPAFVFFGLLATKPATAYASMALSLWSATLIALQENYSADFANVANSGLALLGGIWFVTIVFQLARSAGAEWSMRRLLEASRTTLAEAAEHRGQGDRAHFAALMLDRLSLLAPMLAAADRDGELQTVDVLGELRVGLNIIELRHARHGLPASVLQSIDAMLASLAAHFRAGSTTPGSGLLDQIDLAARAVASAPPGRYRRLALLGLVGIRYTLFPDAAPHNCNWRETETSVAA</sequence>
<keyword evidence="6 7" id="KW-0472">Membrane</keyword>
<feature type="transmembrane region" description="Helical" evidence="7">
    <location>
        <begin position="442"/>
        <end position="459"/>
    </location>
</feature>
<feature type="transmembrane region" description="Helical" evidence="7">
    <location>
        <begin position="58"/>
        <end position="77"/>
    </location>
</feature>
<keyword evidence="3" id="KW-1003">Cell membrane</keyword>
<feature type="transmembrane region" description="Helical" evidence="7">
    <location>
        <begin position="364"/>
        <end position="383"/>
    </location>
</feature>
<accession>A0ABZ0HR40</accession>